<proteinExistence type="predicted"/>
<dbReference type="EMBL" id="SNRY01011507">
    <property type="protein sequence ID" value="KAA6304444.1"/>
    <property type="molecule type" value="Genomic_DNA"/>
</dbReference>
<reference evidence="1" key="1">
    <citation type="submission" date="2019-03" db="EMBL/GenBank/DDBJ databases">
        <title>Single cell metagenomics reveals metabolic interactions within the superorganism composed of flagellate Streblomastix strix and complex community of Bacteroidetes bacteria on its surface.</title>
        <authorList>
            <person name="Treitli S.C."/>
            <person name="Kolisko M."/>
            <person name="Husnik F."/>
            <person name="Keeling P."/>
            <person name="Hampl V."/>
        </authorList>
    </citation>
    <scope>NUCLEOTIDE SEQUENCE</scope>
    <source>
        <strain evidence="1">STM</strain>
    </source>
</reference>
<gene>
    <name evidence="1" type="ORF">EZS27_043907</name>
</gene>
<protein>
    <submittedName>
        <fullName evidence="1">Uncharacterized protein</fullName>
    </submittedName>
</protein>
<sequence>NAMVQDMKARIQKNDAGKCFLVHGHYLQDWLLYDTDFNWRVSYKVFGTNSHNLII</sequence>
<dbReference type="Gene3D" id="3.30.360.10">
    <property type="entry name" value="Dihydrodipicolinate Reductase, domain 2"/>
    <property type="match status" value="1"/>
</dbReference>
<feature type="non-terminal residue" evidence="1">
    <location>
        <position position="1"/>
    </location>
</feature>
<dbReference type="AlphaFoldDB" id="A0A5J4P7D0"/>
<evidence type="ECO:0000313" key="1">
    <source>
        <dbReference type="EMBL" id="KAA6304444.1"/>
    </source>
</evidence>
<name>A0A5J4P7D0_9ZZZZ</name>
<comment type="caution">
    <text evidence="1">The sequence shown here is derived from an EMBL/GenBank/DDBJ whole genome shotgun (WGS) entry which is preliminary data.</text>
</comment>
<organism evidence="1">
    <name type="scientific">termite gut metagenome</name>
    <dbReference type="NCBI Taxonomy" id="433724"/>
    <lineage>
        <taxon>unclassified sequences</taxon>
        <taxon>metagenomes</taxon>
        <taxon>organismal metagenomes</taxon>
    </lineage>
</organism>
<accession>A0A5J4P7D0</accession>